<dbReference type="InterPro" id="IPR001789">
    <property type="entry name" value="Sig_transdc_resp-reg_receiver"/>
</dbReference>
<dbReference type="InterPro" id="IPR003018">
    <property type="entry name" value="GAF"/>
</dbReference>
<evidence type="ECO:0000259" key="11">
    <source>
        <dbReference type="PROSITE" id="PS50113"/>
    </source>
</evidence>
<dbReference type="SMART" id="SM00091">
    <property type="entry name" value="PAS"/>
    <property type="match status" value="4"/>
</dbReference>
<sequence>MGARRPRRSRRAAAETMSDHEKTREALIDELASLRQRLVAAEQQLAATRPTELERQRVQRELQRQEERLRLIVDGVRDHAISVLDAEGRIVTFNAAAAQIKGYQLAEVQGQHFRVFFTEEDRASGLPELELETARAHGRYEGEGWRLRKDGSRFYAAVSLSALHDPSGEIVGFVKVTQDRTRYRELTDALQERETRLQLILDGVRDHAISMLDPEGRVVTFNAPAERIKGYRLDEVQGKYFGMFFTPEDRASGLPETELEVARAQGRYQGEGWRQRKDGSRFYAAVSLSALHASSGALVGFVKVTQDRTRFRELTETLQRREAELRLIVDAIPGLVAYLSRDQTYQQVNRAYEAWFGRPSDELLGKHLVDVLGPAAYAAVRPHVEAALAGEPRSFVSELPYEHAGTRWVRASYVPDRGPDGTVQGFVSLVLDVTDAKRAEQQLAEEARLNETLYRVSTALAADLDLDSIFARLTDEATKVCRAQFGAFFHNVTSPDGGSYMLYTLSGVSRDRFAGFPMPRNTALFAPTFAGAGVVRSSDVTKDARYGQEPPYHGMPTGHLPVRSYLAVPVVSRSGEVHGGLFFGHAEPGVFTEKDERMLVAVAAHAAVAIDNARLHAATMTAEQQYRALAESSPQLVWTTSPDGAVEYCNPQFLAYVGLSLEQMRSEPTWQRIVHPDDVAAASAAWTRALTTGEPYEVEYRLKRAADGSYRWFLARGAPVRDGDGRIIRWVGSCTDIDDRKRSEETQRFLAEAGALLTTSLDYRATLPTLARLAVPHMADWCAIELVTDAGGLERVALAHVDPNRIELLRELDRQFPSVEHEAALRVARTGVPDRAREITDEMLVASARGPEHLALLRELGLRSWMAVPIAAHRRVVGVISFASSESGRLFEERDLDVAEELGRRVGVTIDNARLFEMTQRERLRAEEASRAKDELLSVTSHELRTPLNAILGWSRMLRSGTLNEEKRDRALETIERNARVQVQLVDDLLDFSRVMTGRLRLSLAPVEPAAVVEAAVDVVRPAADAKNVRLQVLLDPDAGTLNGDSARLQQVVWNLLSNAVKFTPKGGRIYVRVERESSHVQIVVSDTGAGIEPSFIPHVFQPFRQQDSTITRAHGGLGLGLAIVKHLVELHGGTIGVASEGIGKGATFVVQLPVSPLRSTSLVGSETRKAVSRPEAPLRCPPELDGIRILVCEDEPDARDLIESILEECRATVVLAASVDEALDRFREAPPDVLISDIGMPDASGYELIRQVRALPPERGGRVPAIALTAYASMNDRTRALMEGFQNHVAKPTEPQELVAAIAALVGRRMRG</sequence>
<dbReference type="CDD" id="cd17580">
    <property type="entry name" value="REC_2_DhkD-like"/>
    <property type="match status" value="1"/>
</dbReference>
<evidence type="ECO:0000313" key="13">
    <source>
        <dbReference type="Proteomes" id="UP000034883"/>
    </source>
</evidence>
<evidence type="ECO:0000256" key="7">
    <source>
        <dbReference type="SAM" id="MobiDB-lite"/>
    </source>
</evidence>
<dbReference type="EC" id="2.7.13.3" evidence="2"/>
<proteinExistence type="predicted"/>
<feature type="domain" description="PAS" evidence="10">
    <location>
        <begin position="622"/>
        <end position="693"/>
    </location>
</feature>
<dbReference type="Pfam" id="PF13426">
    <property type="entry name" value="PAS_9"/>
    <property type="match status" value="1"/>
</dbReference>
<keyword evidence="12" id="KW-0489">Methyltransferase</keyword>
<accession>A0A0F6YFS1</accession>
<feature type="compositionally biased region" description="Basic residues" evidence="7">
    <location>
        <begin position="1"/>
        <end position="11"/>
    </location>
</feature>
<dbReference type="InterPro" id="IPR003594">
    <property type="entry name" value="HATPase_dom"/>
</dbReference>
<dbReference type="Gene3D" id="3.30.450.20">
    <property type="entry name" value="PAS domain"/>
    <property type="match status" value="4"/>
</dbReference>
<dbReference type="Pfam" id="PF00989">
    <property type="entry name" value="PAS"/>
    <property type="match status" value="1"/>
</dbReference>
<dbReference type="InterPro" id="IPR035965">
    <property type="entry name" value="PAS-like_dom_sf"/>
</dbReference>
<dbReference type="Gene3D" id="3.40.50.2300">
    <property type="match status" value="1"/>
</dbReference>
<dbReference type="Proteomes" id="UP000034883">
    <property type="component" value="Chromosome"/>
</dbReference>
<dbReference type="CDD" id="cd00082">
    <property type="entry name" value="HisKA"/>
    <property type="match status" value="1"/>
</dbReference>
<dbReference type="FunFam" id="3.30.450.40:FF:000035">
    <property type="entry name" value="PAS sensor protein"/>
    <property type="match status" value="1"/>
</dbReference>
<dbReference type="KEGG" id="samy:DB32_001087"/>
<protein>
    <recommendedName>
        <fullName evidence="2">histidine kinase</fullName>
        <ecNumber evidence="2">2.7.13.3</ecNumber>
    </recommendedName>
</protein>
<evidence type="ECO:0000256" key="4">
    <source>
        <dbReference type="ARBA" id="ARBA00022679"/>
    </source>
</evidence>
<dbReference type="PROSITE" id="PS50112">
    <property type="entry name" value="PAS"/>
    <property type="match status" value="4"/>
</dbReference>
<feature type="region of interest" description="Disordered" evidence="7">
    <location>
        <begin position="1"/>
        <end position="23"/>
    </location>
</feature>
<dbReference type="CDD" id="cd00130">
    <property type="entry name" value="PAS"/>
    <property type="match status" value="4"/>
</dbReference>
<dbReference type="Pfam" id="PF00072">
    <property type="entry name" value="Response_reg"/>
    <property type="match status" value="1"/>
</dbReference>
<dbReference type="InterPro" id="IPR003661">
    <property type="entry name" value="HisK_dim/P_dom"/>
</dbReference>
<feature type="domain" description="Response regulatory" evidence="9">
    <location>
        <begin position="1189"/>
        <end position="1307"/>
    </location>
</feature>
<dbReference type="SUPFAM" id="SSF55781">
    <property type="entry name" value="GAF domain-like"/>
    <property type="match status" value="2"/>
</dbReference>
<dbReference type="PROSITE" id="PS50110">
    <property type="entry name" value="RESPONSE_REGULATORY"/>
    <property type="match status" value="1"/>
</dbReference>
<dbReference type="Gene3D" id="3.30.450.40">
    <property type="match status" value="2"/>
</dbReference>
<evidence type="ECO:0000256" key="3">
    <source>
        <dbReference type="ARBA" id="ARBA00022553"/>
    </source>
</evidence>
<dbReference type="SMART" id="SM00388">
    <property type="entry name" value="HisKA"/>
    <property type="match status" value="1"/>
</dbReference>
<keyword evidence="5" id="KW-0418">Kinase</keyword>
<dbReference type="SMART" id="SM00065">
    <property type="entry name" value="GAF"/>
    <property type="match status" value="2"/>
</dbReference>
<dbReference type="Pfam" id="PF01590">
    <property type="entry name" value="GAF"/>
    <property type="match status" value="1"/>
</dbReference>
<dbReference type="FunFam" id="3.30.450.20:FF:000099">
    <property type="entry name" value="Sensory box sensor histidine kinase"/>
    <property type="match status" value="1"/>
</dbReference>
<dbReference type="EMBL" id="CP011125">
    <property type="protein sequence ID" value="AKF03938.1"/>
    <property type="molecule type" value="Genomic_DNA"/>
</dbReference>
<name>A0A0F6YFS1_9BACT</name>
<dbReference type="InterPro" id="IPR013656">
    <property type="entry name" value="PAS_4"/>
</dbReference>
<comment type="catalytic activity">
    <reaction evidence="1">
        <text>ATP + protein L-histidine = ADP + protein N-phospho-L-histidine.</text>
        <dbReference type="EC" id="2.7.13.3"/>
    </reaction>
</comment>
<dbReference type="InterPro" id="IPR011006">
    <property type="entry name" value="CheY-like_superfamily"/>
</dbReference>
<evidence type="ECO:0000256" key="1">
    <source>
        <dbReference type="ARBA" id="ARBA00000085"/>
    </source>
</evidence>
<dbReference type="PROSITE" id="PS50113">
    <property type="entry name" value="PAC"/>
    <property type="match status" value="4"/>
</dbReference>
<evidence type="ECO:0000259" key="8">
    <source>
        <dbReference type="PROSITE" id="PS50109"/>
    </source>
</evidence>
<dbReference type="Gene3D" id="1.10.287.130">
    <property type="match status" value="1"/>
</dbReference>
<organism evidence="12 13">
    <name type="scientific">Sandaracinus amylolyticus</name>
    <dbReference type="NCBI Taxonomy" id="927083"/>
    <lineage>
        <taxon>Bacteria</taxon>
        <taxon>Pseudomonadati</taxon>
        <taxon>Myxococcota</taxon>
        <taxon>Polyangia</taxon>
        <taxon>Polyangiales</taxon>
        <taxon>Sandaracinaceae</taxon>
        <taxon>Sandaracinus</taxon>
    </lineage>
</organism>
<dbReference type="InterPro" id="IPR013655">
    <property type="entry name" value="PAS_fold_3"/>
</dbReference>
<dbReference type="SMART" id="SM00086">
    <property type="entry name" value="PAC"/>
    <property type="match status" value="4"/>
</dbReference>
<feature type="modified residue" description="4-aspartylphosphate" evidence="6">
    <location>
        <position position="1238"/>
    </location>
</feature>
<dbReference type="Gene3D" id="3.30.565.10">
    <property type="entry name" value="Histidine kinase-like ATPase, C-terminal domain"/>
    <property type="match status" value="1"/>
</dbReference>
<dbReference type="PANTHER" id="PTHR43547:SF2">
    <property type="entry name" value="HYBRID SIGNAL TRANSDUCTION HISTIDINE KINASE C"/>
    <property type="match status" value="1"/>
</dbReference>
<dbReference type="SUPFAM" id="SSF55785">
    <property type="entry name" value="PYP-like sensor domain (PAS domain)"/>
    <property type="match status" value="4"/>
</dbReference>
<dbReference type="NCBIfam" id="TIGR00229">
    <property type="entry name" value="sensory_box"/>
    <property type="match status" value="4"/>
</dbReference>
<feature type="domain" description="PAC" evidence="11">
    <location>
        <begin position="268"/>
        <end position="320"/>
    </location>
</feature>
<dbReference type="STRING" id="927083.DB32_001087"/>
<evidence type="ECO:0000256" key="5">
    <source>
        <dbReference type="ARBA" id="ARBA00022777"/>
    </source>
</evidence>
<dbReference type="SMART" id="SM00387">
    <property type="entry name" value="HATPase_c"/>
    <property type="match status" value="1"/>
</dbReference>
<dbReference type="GO" id="GO:0008168">
    <property type="term" value="F:methyltransferase activity"/>
    <property type="evidence" value="ECO:0007669"/>
    <property type="project" value="UniProtKB-KW"/>
</dbReference>
<gene>
    <name evidence="12" type="ORF">DB32_001087</name>
</gene>
<evidence type="ECO:0000256" key="6">
    <source>
        <dbReference type="PROSITE-ProRule" id="PRU00169"/>
    </source>
</evidence>
<dbReference type="SUPFAM" id="SSF47384">
    <property type="entry name" value="Homodimeric domain of signal transducing histidine kinase"/>
    <property type="match status" value="1"/>
</dbReference>
<dbReference type="InterPro" id="IPR013767">
    <property type="entry name" value="PAS_fold"/>
</dbReference>
<dbReference type="Pfam" id="PF08447">
    <property type="entry name" value="PAS_3"/>
    <property type="match status" value="1"/>
</dbReference>
<dbReference type="InterPro" id="IPR001610">
    <property type="entry name" value="PAC"/>
</dbReference>
<feature type="domain" description="PAS" evidence="10">
    <location>
        <begin position="193"/>
        <end position="250"/>
    </location>
</feature>
<dbReference type="InterPro" id="IPR029016">
    <property type="entry name" value="GAF-like_dom_sf"/>
</dbReference>
<dbReference type="Pfam" id="PF08448">
    <property type="entry name" value="PAS_4"/>
    <property type="match status" value="1"/>
</dbReference>
<feature type="domain" description="Histidine kinase" evidence="8">
    <location>
        <begin position="939"/>
        <end position="1157"/>
    </location>
</feature>
<evidence type="ECO:0000259" key="10">
    <source>
        <dbReference type="PROSITE" id="PS50112"/>
    </source>
</evidence>
<reference evidence="12 13" key="1">
    <citation type="submission" date="2015-03" db="EMBL/GenBank/DDBJ databases">
        <title>Genome assembly of Sandaracinus amylolyticus DSM 53668.</title>
        <authorList>
            <person name="Sharma G."/>
            <person name="Subramanian S."/>
        </authorList>
    </citation>
    <scope>NUCLEOTIDE SEQUENCE [LARGE SCALE GENOMIC DNA]</scope>
    <source>
        <strain evidence="12 13">DSM 53668</strain>
    </source>
</reference>
<feature type="domain" description="PAS" evidence="10">
    <location>
        <begin position="321"/>
        <end position="391"/>
    </location>
</feature>
<feature type="domain" description="PAS" evidence="10">
    <location>
        <begin position="65"/>
        <end position="122"/>
    </location>
</feature>
<evidence type="ECO:0000256" key="2">
    <source>
        <dbReference type="ARBA" id="ARBA00012438"/>
    </source>
</evidence>
<feature type="domain" description="PAC" evidence="11">
    <location>
        <begin position="140"/>
        <end position="192"/>
    </location>
</feature>
<keyword evidence="13" id="KW-1185">Reference proteome</keyword>
<dbReference type="InterPro" id="IPR036097">
    <property type="entry name" value="HisK_dim/P_sf"/>
</dbReference>
<dbReference type="Pfam" id="PF00512">
    <property type="entry name" value="HisKA"/>
    <property type="match status" value="1"/>
</dbReference>
<dbReference type="GO" id="GO:0032259">
    <property type="term" value="P:methylation"/>
    <property type="evidence" value="ECO:0007669"/>
    <property type="project" value="UniProtKB-KW"/>
</dbReference>
<evidence type="ECO:0000313" key="12">
    <source>
        <dbReference type="EMBL" id="AKF03938.1"/>
    </source>
</evidence>
<keyword evidence="3 6" id="KW-0597">Phosphoprotein</keyword>
<dbReference type="SUPFAM" id="SSF55874">
    <property type="entry name" value="ATPase domain of HSP90 chaperone/DNA topoisomerase II/histidine kinase"/>
    <property type="match status" value="1"/>
</dbReference>
<dbReference type="Pfam" id="PF13185">
    <property type="entry name" value="GAF_2"/>
    <property type="match status" value="1"/>
</dbReference>
<dbReference type="PRINTS" id="PR00344">
    <property type="entry name" value="BCTRLSENSOR"/>
</dbReference>
<dbReference type="GO" id="GO:0006355">
    <property type="term" value="P:regulation of DNA-templated transcription"/>
    <property type="evidence" value="ECO:0007669"/>
    <property type="project" value="InterPro"/>
</dbReference>
<dbReference type="SUPFAM" id="SSF52172">
    <property type="entry name" value="CheY-like"/>
    <property type="match status" value="1"/>
</dbReference>
<feature type="domain" description="PAC" evidence="11">
    <location>
        <begin position="393"/>
        <end position="445"/>
    </location>
</feature>
<evidence type="ECO:0000259" key="9">
    <source>
        <dbReference type="PROSITE" id="PS50110"/>
    </source>
</evidence>
<dbReference type="SMART" id="SM00448">
    <property type="entry name" value="REC"/>
    <property type="match status" value="1"/>
</dbReference>
<dbReference type="PROSITE" id="PS50109">
    <property type="entry name" value="HIS_KIN"/>
    <property type="match status" value="1"/>
</dbReference>
<dbReference type="PANTHER" id="PTHR43547">
    <property type="entry name" value="TWO-COMPONENT HISTIDINE KINASE"/>
    <property type="match status" value="1"/>
</dbReference>
<dbReference type="CDD" id="cd16922">
    <property type="entry name" value="HATPase_EvgS-ArcB-TorS-like"/>
    <property type="match status" value="1"/>
</dbReference>
<dbReference type="InterPro" id="IPR005467">
    <property type="entry name" value="His_kinase_dom"/>
</dbReference>
<dbReference type="InterPro" id="IPR036890">
    <property type="entry name" value="HATPase_C_sf"/>
</dbReference>
<dbReference type="GO" id="GO:0000155">
    <property type="term" value="F:phosphorelay sensor kinase activity"/>
    <property type="evidence" value="ECO:0007669"/>
    <property type="project" value="InterPro"/>
</dbReference>
<feature type="domain" description="PAC" evidence="11">
    <location>
        <begin position="696"/>
        <end position="749"/>
    </location>
</feature>
<dbReference type="InterPro" id="IPR000014">
    <property type="entry name" value="PAS"/>
</dbReference>
<dbReference type="Pfam" id="PF02518">
    <property type="entry name" value="HATPase_c"/>
    <property type="match status" value="1"/>
</dbReference>
<dbReference type="InterPro" id="IPR004358">
    <property type="entry name" value="Sig_transdc_His_kin-like_C"/>
</dbReference>
<dbReference type="FunFam" id="3.30.565.10:FF:000010">
    <property type="entry name" value="Sensor histidine kinase RcsC"/>
    <property type="match status" value="1"/>
</dbReference>
<keyword evidence="4 12" id="KW-0808">Transferase</keyword>
<dbReference type="InterPro" id="IPR000700">
    <property type="entry name" value="PAS-assoc_C"/>
</dbReference>